<name>A0A2S8FG90_9BACT</name>
<comment type="caution">
    <text evidence="1">The sequence shown here is derived from an EMBL/GenBank/DDBJ whole genome shotgun (WGS) entry which is preliminary data.</text>
</comment>
<gene>
    <name evidence="1" type="ORF">C5Y96_12600</name>
</gene>
<sequence length="286" mass="32391">MEIVRPIAFGAVIIAGLMLLGCDVKFQRNSEHLHLRAPIYPNDPVSPGEESRRYDFEIVRANFGGIMLPNANGDGHDEHVDIGLKRLGYQQWELKLTRVRAFPEDDLRHDANAQVLRFSDREAIPYYGHLFRFTFDGQMVHVEECTEQFPAELLPSAESRILTMNESEATFYRQRLLHPNGTGDAEDFYETIHLAKIDNDPAGTRATIVRKRMVSREVDGNYEAKALEEPKEESIGVGATLMIDNQLVRVKQIVPPGEVEGAGVLVGWIELELVELSQVEMHRALR</sequence>
<reference evidence="1 2" key="1">
    <citation type="submission" date="2018-02" db="EMBL/GenBank/DDBJ databases">
        <title>Comparative genomes isolates from brazilian mangrove.</title>
        <authorList>
            <person name="Araujo J.E."/>
            <person name="Taketani R.G."/>
            <person name="Silva M.C.P."/>
            <person name="Loureco M.V."/>
            <person name="Andreote F.D."/>
        </authorList>
    </citation>
    <scope>NUCLEOTIDE SEQUENCE [LARGE SCALE GENOMIC DNA]</scope>
    <source>
        <strain evidence="1 2">HEX-2 MGV</strain>
    </source>
</reference>
<dbReference type="Proteomes" id="UP000240009">
    <property type="component" value="Unassembled WGS sequence"/>
</dbReference>
<dbReference type="OrthoDB" id="9931431at2"/>
<proteinExistence type="predicted"/>
<accession>A0A2S8FG90</accession>
<evidence type="ECO:0000313" key="2">
    <source>
        <dbReference type="Proteomes" id="UP000240009"/>
    </source>
</evidence>
<dbReference type="AlphaFoldDB" id="A0A2S8FG90"/>
<organism evidence="1 2">
    <name type="scientific">Blastopirellula marina</name>
    <dbReference type="NCBI Taxonomy" id="124"/>
    <lineage>
        <taxon>Bacteria</taxon>
        <taxon>Pseudomonadati</taxon>
        <taxon>Planctomycetota</taxon>
        <taxon>Planctomycetia</taxon>
        <taxon>Pirellulales</taxon>
        <taxon>Pirellulaceae</taxon>
        <taxon>Blastopirellula</taxon>
    </lineage>
</organism>
<protein>
    <submittedName>
        <fullName evidence="1">Uncharacterized protein</fullName>
    </submittedName>
</protein>
<dbReference type="RefSeq" id="WP_105353752.1">
    <property type="nucleotide sequence ID" value="NZ_PUIA01000037.1"/>
</dbReference>
<dbReference type="EMBL" id="PUIA01000037">
    <property type="protein sequence ID" value="PQO31183.1"/>
    <property type="molecule type" value="Genomic_DNA"/>
</dbReference>
<evidence type="ECO:0000313" key="1">
    <source>
        <dbReference type="EMBL" id="PQO31183.1"/>
    </source>
</evidence>
<dbReference type="PROSITE" id="PS51257">
    <property type="entry name" value="PROKAR_LIPOPROTEIN"/>
    <property type="match status" value="1"/>
</dbReference>